<dbReference type="Proteomes" id="UP000223913">
    <property type="component" value="Unassembled WGS sequence"/>
</dbReference>
<dbReference type="InterPro" id="IPR025295">
    <property type="entry name" value="eCIS_core_dom"/>
</dbReference>
<dbReference type="RefSeq" id="WP_143473363.1">
    <property type="nucleotide sequence ID" value="NZ_PDUD01000018.1"/>
</dbReference>
<feature type="region of interest" description="Disordered" evidence="1">
    <location>
        <begin position="1"/>
        <end position="244"/>
    </location>
</feature>
<feature type="domain" description="eCIS core" evidence="2">
    <location>
        <begin position="243"/>
        <end position="320"/>
    </location>
</feature>
<keyword evidence="4" id="KW-1185">Reference proteome</keyword>
<evidence type="ECO:0000313" key="3">
    <source>
        <dbReference type="EMBL" id="PHN06354.1"/>
    </source>
</evidence>
<organism evidence="3 4">
    <name type="scientific">Flavilitoribacter nigricans (strain ATCC 23147 / DSM 23189 / NBRC 102662 / NCIMB 1420 / SS-2)</name>
    <name type="common">Lewinella nigricans</name>
    <dbReference type="NCBI Taxonomy" id="1122177"/>
    <lineage>
        <taxon>Bacteria</taxon>
        <taxon>Pseudomonadati</taxon>
        <taxon>Bacteroidota</taxon>
        <taxon>Saprospiria</taxon>
        <taxon>Saprospirales</taxon>
        <taxon>Lewinellaceae</taxon>
        <taxon>Flavilitoribacter</taxon>
    </lineage>
</organism>
<protein>
    <recommendedName>
        <fullName evidence="2">eCIS core domain-containing protein</fullName>
    </recommendedName>
</protein>
<gene>
    <name evidence="3" type="ORF">CRP01_12350</name>
</gene>
<evidence type="ECO:0000313" key="4">
    <source>
        <dbReference type="Proteomes" id="UP000223913"/>
    </source>
</evidence>
<comment type="caution">
    <text evidence="3">The sequence shown here is derived from an EMBL/GenBank/DDBJ whole genome shotgun (WGS) entry which is preliminary data.</text>
</comment>
<feature type="compositionally biased region" description="Acidic residues" evidence="1">
    <location>
        <begin position="191"/>
        <end position="212"/>
    </location>
</feature>
<feature type="compositionally biased region" description="Basic residues" evidence="1">
    <location>
        <begin position="224"/>
        <end position="236"/>
    </location>
</feature>
<dbReference type="EMBL" id="PDUD01000018">
    <property type="protein sequence ID" value="PHN06354.1"/>
    <property type="molecule type" value="Genomic_DNA"/>
</dbReference>
<feature type="compositionally biased region" description="Basic residues" evidence="1">
    <location>
        <begin position="1"/>
        <end position="12"/>
    </location>
</feature>
<feature type="compositionally biased region" description="Acidic residues" evidence="1">
    <location>
        <begin position="130"/>
        <end position="184"/>
    </location>
</feature>
<dbReference type="OrthoDB" id="4317910at2"/>
<evidence type="ECO:0000259" key="2">
    <source>
        <dbReference type="Pfam" id="PF13699"/>
    </source>
</evidence>
<dbReference type="AlphaFoldDB" id="A0A2D0NCW7"/>
<feature type="compositionally biased region" description="Polar residues" evidence="1">
    <location>
        <begin position="70"/>
        <end position="79"/>
    </location>
</feature>
<accession>A0A2D0NCW7</accession>
<reference evidence="3 4" key="1">
    <citation type="submission" date="2017-10" db="EMBL/GenBank/DDBJ databases">
        <title>The draft genome sequence of Lewinella nigricans NBRC 102662.</title>
        <authorList>
            <person name="Wang K."/>
        </authorList>
    </citation>
    <scope>NUCLEOTIDE SEQUENCE [LARGE SCALE GENOMIC DNA]</scope>
    <source>
        <strain evidence="3 4">NBRC 102662</strain>
    </source>
</reference>
<evidence type="ECO:0000256" key="1">
    <source>
        <dbReference type="SAM" id="MobiDB-lite"/>
    </source>
</evidence>
<dbReference type="Pfam" id="PF13699">
    <property type="entry name" value="eCIS_core"/>
    <property type="match status" value="1"/>
</dbReference>
<sequence length="328" mass="37220">MKTSRPRSRRHRNPEQGEQQKKPFFQKQSVEKQADNSARTPFFQAKSKMGNPGDAYEKEADQVADAVTLGKQTRTQGKTGPQADVQRYMTNAKEDEMGTNTQRMEKDKAIQEKPGLQKMEEVESIQPKGEEEEESLQMMEEEEPQAQEDEEEESLQSKGEEEEESLQTMEEEEPQAQEDEEEEALQSKGGEEEESLQMMEEEEPQAQEEEEAMQTKPAPGSGKNNRKATVKKKLNRNKGNGRPLPKAVKAKMEQAIGADFSEVRIHTDREATAMNKNINAQAFAFGRDIYFNNGKYRPETQHGLHLLAHELAHVVQQGKAPAKKKNDS</sequence>
<proteinExistence type="predicted"/>
<name>A0A2D0NCW7_FLAN2</name>